<dbReference type="EMBL" id="JAARRG010000007">
    <property type="protein sequence ID" value="MBC1486702.1"/>
    <property type="molecule type" value="Genomic_DNA"/>
</dbReference>
<accession>A0A7X0X2Z6</accession>
<sequence length="110" mass="12469">MIKINYFYSPEKESEINLEIWKSFIDSGEEGQRIYKEYNNDTYEIQLKAVTEVEQSGLPAIVEEILASSGMGALPILVVNNNVYKYGSFLLIDAIEDVLDIGLSIQVEEE</sequence>
<organism evidence="1 2">
    <name type="scientific">Listeria seeligeri</name>
    <dbReference type="NCBI Taxonomy" id="1640"/>
    <lineage>
        <taxon>Bacteria</taxon>
        <taxon>Bacillati</taxon>
        <taxon>Bacillota</taxon>
        <taxon>Bacilli</taxon>
        <taxon>Bacillales</taxon>
        <taxon>Listeriaceae</taxon>
        <taxon>Listeria</taxon>
    </lineage>
</organism>
<gene>
    <name evidence="1" type="ORF">HB897_10745</name>
</gene>
<dbReference type="Proteomes" id="UP000523362">
    <property type="component" value="Unassembled WGS sequence"/>
</dbReference>
<dbReference type="Gene3D" id="3.40.30.10">
    <property type="entry name" value="Glutaredoxin"/>
    <property type="match status" value="1"/>
</dbReference>
<comment type="caution">
    <text evidence="1">The sequence shown here is derived from an EMBL/GenBank/DDBJ whole genome shotgun (WGS) entry which is preliminary data.</text>
</comment>
<evidence type="ECO:0000313" key="2">
    <source>
        <dbReference type="Proteomes" id="UP000523362"/>
    </source>
</evidence>
<proteinExistence type="predicted"/>
<reference evidence="1 2" key="1">
    <citation type="submission" date="2020-03" db="EMBL/GenBank/DDBJ databases">
        <title>Soil Listeria distribution.</title>
        <authorList>
            <person name="Liao J."/>
            <person name="Wiedmann M."/>
        </authorList>
    </citation>
    <scope>NUCLEOTIDE SEQUENCE [LARGE SCALE GENOMIC DNA]</scope>
    <source>
        <strain evidence="1 2">FSL L7-1560</strain>
    </source>
</reference>
<evidence type="ECO:0000313" key="1">
    <source>
        <dbReference type="EMBL" id="MBC1486702.1"/>
    </source>
</evidence>
<name>A0A7X0X2Z6_LISSE</name>
<dbReference type="RefSeq" id="WP_185383915.1">
    <property type="nucleotide sequence ID" value="NZ_JAARRG010000007.1"/>
</dbReference>
<dbReference type="AlphaFoldDB" id="A0A7X0X2Z6"/>
<evidence type="ECO:0008006" key="3">
    <source>
        <dbReference type="Google" id="ProtNLM"/>
    </source>
</evidence>
<protein>
    <recommendedName>
        <fullName evidence="3">Arsenic metallochaperone ArsD family protein</fullName>
    </recommendedName>
</protein>